<dbReference type="Gene3D" id="2.30.29.30">
    <property type="entry name" value="Pleckstrin-homology domain (PH domain)/Phosphotyrosine-binding domain (PTB)"/>
    <property type="match status" value="2"/>
</dbReference>
<dbReference type="GO" id="GO:0008270">
    <property type="term" value="F:zinc ion binding"/>
    <property type="evidence" value="ECO:0007669"/>
    <property type="project" value="UniProtKB-KW"/>
</dbReference>
<dbReference type="STRING" id="8022.A0A060WQ90"/>
<keyword evidence="7" id="KW-0206">Cytoskeleton</keyword>
<dbReference type="Proteomes" id="UP000193380">
    <property type="component" value="Unassembled WGS sequence"/>
</dbReference>
<dbReference type="SMART" id="SM00064">
    <property type="entry name" value="FYVE"/>
    <property type="match status" value="1"/>
</dbReference>
<dbReference type="PaxDb" id="8022-A0A060WQ90"/>
<dbReference type="EMBL" id="FR904556">
    <property type="protein sequence ID" value="CDQ66755.1"/>
    <property type="molecule type" value="Genomic_DNA"/>
</dbReference>
<keyword evidence="2" id="KW-0963">Cytoplasm</keyword>
<dbReference type="InterPro" id="IPR011993">
    <property type="entry name" value="PH-like_dom_sf"/>
</dbReference>
<dbReference type="GO" id="GO:0005085">
    <property type="term" value="F:guanyl-nucleotide exchange factor activity"/>
    <property type="evidence" value="ECO:0007669"/>
    <property type="project" value="UniProtKB-KW"/>
</dbReference>
<evidence type="ECO:0000256" key="5">
    <source>
        <dbReference type="ARBA" id="ARBA00022771"/>
    </source>
</evidence>
<evidence type="ECO:0000313" key="13">
    <source>
        <dbReference type="Proteomes" id="UP000193380"/>
    </source>
</evidence>
<evidence type="ECO:0008006" key="14">
    <source>
        <dbReference type="Google" id="ProtNLM"/>
    </source>
</evidence>
<evidence type="ECO:0000259" key="10">
    <source>
        <dbReference type="PROSITE" id="PS50010"/>
    </source>
</evidence>
<dbReference type="CDD" id="cd00160">
    <property type="entry name" value="RhoGEF"/>
    <property type="match status" value="1"/>
</dbReference>
<dbReference type="CDD" id="cd13237">
    <property type="entry name" value="PH2_FGD5_FGD6"/>
    <property type="match status" value="1"/>
</dbReference>
<evidence type="ECO:0000256" key="3">
    <source>
        <dbReference type="ARBA" id="ARBA00022658"/>
    </source>
</evidence>
<organism evidence="12 13">
    <name type="scientific">Oncorhynchus mykiss</name>
    <name type="common">Rainbow trout</name>
    <name type="synonym">Salmo gairdneri</name>
    <dbReference type="NCBI Taxonomy" id="8022"/>
    <lineage>
        <taxon>Eukaryota</taxon>
        <taxon>Metazoa</taxon>
        <taxon>Chordata</taxon>
        <taxon>Craniata</taxon>
        <taxon>Vertebrata</taxon>
        <taxon>Euteleostomi</taxon>
        <taxon>Actinopterygii</taxon>
        <taxon>Neopterygii</taxon>
        <taxon>Teleostei</taxon>
        <taxon>Protacanthopterygii</taxon>
        <taxon>Salmoniformes</taxon>
        <taxon>Salmonidae</taxon>
        <taxon>Salmoninae</taxon>
        <taxon>Oncorhynchus</taxon>
    </lineage>
</organism>
<dbReference type="CDD" id="cd15743">
    <property type="entry name" value="FYVE_FGD6"/>
    <property type="match status" value="1"/>
</dbReference>
<dbReference type="Gene3D" id="3.30.40.10">
    <property type="entry name" value="Zinc/RING finger domain, C3HC4 (zinc finger)"/>
    <property type="match status" value="1"/>
</dbReference>
<feature type="domain" description="PH" evidence="9">
    <location>
        <begin position="240"/>
        <end position="334"/>
    </location>
</feature>
<dbReference type="Pfam" id="PF00621">
    <property type="entry name" value="RhoGEF"/>
    <property type="match status" value="1"/>
</dbReference>
<dbReference type="InterPro" id="IPR035899">
    <property type="entry name" value="DBL_dom_sf"/>
</dbReference>
<feature type="domain" description="DH" evidence="10">
    <location>
        <begin position="45"/>
        <end position="211"/>
    </location>
</feature>
<feature type="domain" description="PH" evidence="9">
    <location>
        <begin position="501"/>
        <end position="600"/>
    </location>
</feature>
<dbReference type="PANTHER" id="PTHR12673:SF12">
    <property type="entry name" value="FYVE, RHOGEF AND PH DOMAIN-CONTAINING PROTEIN 6"/>
    <property type="match status" value="1"/>
</dbReference>
<dbReference type="Pfam" id="PF01363">
    <property type="entry name" value="FYVE"/>
    <property type="match status" value="1"/>
</dbReference>
<evidence type="ECO:0000256" key="4">
    <source>
        <dbReference type="ARBA" id="ARBA00022723"/>
    </source>
</evidence>
<keyword evidence="4" id="KW-0479">Metal-binding</keyword>
<feature type="domain" description="FYVE-type" evidence="11">
    <location>
        <begin position="373"/>
        <end position="432"/>
    </location>
</feature>
<dbReference type="InterPro" id="IPR001849">
    <property type="entry name" value="PH_domain"/>
</dbReference>
<keyword evidence="6" id="KW-0862">Zinc</keyword>
<dbReference type="PROSITE" id="PS50178">
    <property type="entry name" value="ZF_FYVE"/>
    <property type="match status" value="1"/>
</dbReference>
<dbReference type="GO" id="GO:0005737">
    <property type="term" value="C:cytoplasm"/>
    <property type="evidence" value="ECO:0007669"/>
    <property type="project" value="TreeGrafter"/>
</dbReference>
<dbReference type="InterPro" id="IPR013083">
    <property type="entry name" value="Znf_RING/FYVE/PHD"/>
</dbReference>
<name>A0A060WQ90_ONCMY</name>
<dbReference type="SUPFAM" id="SSF48065">
    <property type="entry name" value="DBL homology domain (DH-domain)"/>
    <property type="match status" value="1"/>
</dbReference>
<evidence type="ECO:0000259" key="9">
    <source>
        <dbReference type="PROSITE" id="PS50003"/>
    </source>
</evidence>
<accession>A0A060WQ90</accession>
<evidence type="ECO:0000256" key="7">
    <source>
        <dbReference type="ARBA" id="ARBA00023212"/>
    </source>
</evidence>
<comment type="subcellular location">
    <subcellularLocation>
        <location evidence="1">Cytoplasm</location>
        <location evidence="1">Cytoskeleton</location>
    </subcellularLocation>
</comment>
<evidence type="ECO:0000256" key="1">
    <source>
        <dbReference type="ARBA" id="ARBA00004245"/>
    </source>
</evidence>
<proteinExistence type="predicted"/>
<dbReference type="InterPro" id="IPR000306">
    <property type="entry name" value="Znf_FYVE"/>
</dbReference>
<evidence type="ECO:0000256" key="8">
    <source>
        <dbReference type="PROSITE-ProRule" id="PRU00091"/>
    </source>
</evidence>
<evidence type="ECO:0000256" key="2">
    <source>
        <dbReference type="ARBA" id="ARBA00022490"/>
    </source>
</evidence>
<gene>
    <name evidence="12" type="ORF">GSONMT00076015001</name>
</gene>
<evidence type="ECO:0000256" key="6">
    <source>
        <dbReference type="ARBA" id="ARBA00022833"/>
    </source>
</evidence>
<protein>
    <recommendedName>
        <fullName evidence="14">FYVE, RhoGEF and PH domain-containing protein 6</fullName>
    </recommendedName>
</protein>
<reference evidence="12" key="1">
    <citation type="journal article" date="2014" name="Nat. Commun.">
        <title>The rainbow trout genome provides novel insights into evolution after whole-genome duplication in vertebrates.</title>
        <authorList>
            <person name="Berthelot C."/>
            <person name="Brunet F."/>
            <person name="Chalopin D."/>
            <person name="Juanchich A."/>
            <person name="Bernard M."/>
            <person name="Noel B."/>
            <person name="Bento P."/>
            <person name="Da Silva C."/>
            <person name="Labadie K."/>
            <person name="Alberti A."/>
            <person name="Aury J.M."/>
            <person name="Louis A."/>
            <person name="Dehais P."/>
            <person name="Bardou P."/>
            <person name="Montfort J."/>
            <person name="Klopp C."/>
            <person name="Cabau C."/>
            <person name="Gaspin C."/>
            <person name="Thorgaard G.H."/>
            <person name="Boussaha M."/>
            <person name="Quillet E."/>
            <person name="Guyomard R."/>
            <person name="Galiana D."/>
            <person name="Bobe J."/>
            <person name="Volff J.N."/>
            <person name="Genet C."/>
            <person name="Wincker P."/>
            <person name="Jaillon O."/>
            <person name="Roest Crollius H."/>
            <person name="Guiguen Y."/>
        </authorList>
    </citation>
    <scope>NUCLEOTIDE SEQUENCE [LARGE SCALE GENOMIC DNA]</scope>
</reference>
<dbReference type="Gene3D" id="1.20.900.10">
    <property type="entry name" value="Dbl homology (DH) domain"/>
    <property type="match status" value="1"/>
</dbReference>
<dbReference type="AlphaFoldDB" id="A0A060WQ90"/>
<dbReference type="SMART" id="SM00325">
    <property type="entry name" value="RhoGEF"/>
    <property type="match status" value="1"/>
</dbReference>
<sequence>MFDGIVAEHFSVFSKNNSHDIQTHAVCVVCCLSVSPSDPSIPLPLQDFRDAVAKASRPSGKPIIEEAILNQILYYLPQLYELNQDLLRELEDRVAQWDERGRLADIFVKKGPYLKMYSTYIREFDKNVALLDEHSRKNPAFAAVVREFEAGPRCASLALRHYLLKPVQRIPQYQMLLTDYLKNLSPDSADYKDTQAALGIVKEVANHANDIMKQGDNFQKLIQVQCRLNGHHEIVLPGRVFLKEGVLMKLSRKVMQPRMFFLFNDTLLYTTPVQSGQFKLNNMLSLAGMKVSKPSQEAFQNELTIESVERSFILSGSSAVERDDWLEAISTAINDYTRKKISFISSKTLEETGSEDSGSGAPLGSKAPIWIPDPRATMCMVCTCEFTLTWRRHHCRACGKVVCQSCSSNKHCLEYLKNQLARVCDQCFIVLQQRSKMCVCVCVLKNQLARVCDQCFIVLQQRSEKDLSATLSPGGKSSFAFARKTKKIPAALKEVSANTDNSSMSGYLQRSKGNKKQGKRLWFVIKNKVLYTYAASEDVAALESQPLLGFMLKEEEEGAGPPVQKQQFKLYHKNTLHYIFKADDSQTAQRWIDAFKEAMVL</sequence>
<reference evidence="12" key="2">
    <citation type="submission" date="2014-03" db="EMBL/GenBank/DDBJ databases">
        <authorList>
            <person name="Genoscope - CEA"/>
        </authorList>
    </citation>
    <scope>NUCLEOTIDE SEQUENCE</scope>
</reference>
<dbReference type="InterPro" id="IPR051092">
    <property type="entry name" value="FYVE_RhoGEF_PH"/>
</dbReference>
<evidence type="ECO:0000259" key="11">
    <source>
        <dbReference type="PROSITE" id="PS50178"/>
    </source>
</evidence>
<dbReference type="PANTHER" id="PTHR12673">
    <property type="entry name" value="FACIOGENITAL DYSPLASIA PROTEIN"/>
    <property type="match status" value="1"/>
</dbReference>
<dbReference type="InterPro" id="IPR000219">
    <property type="entry name" value="DH_dom"/>
</dbReference>
<dbReference type="InterPro" id="IPR017455">
    <property type="entry name" value="Znf_FYVE-rel"/>
</dbReference>
<evidence type="ECO:0000313" key="12">
    <source>
        <dbReference type="EMBL" id="CDQ66755.1"/>
    </source>
</evidence>
<keyword evidence="3" id="KW-0344">Guanine-nucleotide releasing factor</keyword>
<dbReference type="PROSITE" id="PS50003">
    <property type="entry name" value="PH_DOMAIN"/>
    <property type="match status" value="2"/>
</dbReference>
<dbReference type="Pfam" id="PF00169">
    <property type="entry name" value="PH"/>
    <property type="match status" value="2"/>
</dbReference>
<dbReference type="SMART" id="SM00233">
    <property type="entry name" value="PH"/>
    <property type="match status" value="2"/>
</dbReference>
<keyword evidence="5 8" id="KW-0863">Zinc-finger</keyword>
<dbReference type="PROSITE" id="PS50010">
    <property type="entry name" value="DH_2"/>
    <property type="match status" value="1"/>
</dbReference>
<dbReference type="GO" id="GO:0005856">
    <property type="term" value="C:cytoskeleton"/>
    <property type="evidence" value="ECO:0007669"/>
    <property type="project" value="UniProtKB-SubCell"/>
</dbReference>
<dbReference type="SUPFAM" id="SSF50729">
    <property type="entry name" value="PH domain-like"/>
    <property type="match status" value="2"/>
</dbReference>